<dbReference type="InterPro" id="IPR002307">
    <property type="entry name" value="Tyr-tRNA-ligase"/>
</dbReference>
<dbReference type="PROSITE" id="PS00178">
    <property type="entry name" value="AA_TRNA_LIGASE_I"/>
    <property type="match status" value="1"/>
</dbReference>
<evidence type="ECO:0000259" key="12">
    <source>
        <dbReference type="Pfam" id="PF22421"/>
    </source>
</evidence>
<dbReference type="InterPro" id="IPR024088">
    <property type="entry name" value="Tyr-tRNA-ligase_bac-type"/>
</dbReference>
<gene>
    <name evidence="13" type="primary">tyrS_3</name>
    <name evidence="13" type="ORF">GALL_52950</name>
</gene>
<keyword evidence="6" id="KW-0067">ATP-binding</keyword>
<sequence length="426" mass="46576">MNILEDLNWRGLSADCTDFEALSQRLASSPTALYCGFDPTADSLHVGNLVPLLALRRFQLAGHHPIALAGGATGMIGDPSGKASERQLQTPDQVAHNIACIKAQLSKFLDFNVATNPARLVNNADWFAGISFLDFLREVGKHFTVNWMVAKESVRARMEDRENGISYTEFSYMLLQGYDFYHLRKTFGCELQVGATDQWGNITAGTELCRRKLNATVWGLVFPLLTKSDGTKYGKSASGAVYLDPKRTSPYRFYQFFIQSEDADVIKLLKVLTFLSHEEIDALAAELQSNPGSRAAQKALARELTTLVHGESAYADARRASEIMFGGGLDGISEALFQDVVGEVPTLPLEKSKLEGTGTSVVDLVVHAKLAPSKGQARKDLESGGIYLNNVRVAEAGRIATSADLLFGKYLLLRKGKRTYAVLTVA</sequence>
<evidence type="ECO:0000256" key="5">
    <source>
        <dbReference type="ARBA" id="ARBA00022741"/>
    </source>
</evidence>
<keyword evidence="8" id="KW-0648">Protein biosynthesis</keyword>
<dbReference type="EMBL" id="MLJW01000014">
    <property type="protein sequence ID" value="OIR13479.1"/>
    <property type="molecule type" value="Genomic_DNA"/>
</dbReference>
<dbReference type="Gene3D" id="3.40.50.620">
    <property type="entry name" value="HUPs"/>
    <property type="match status" value="1"/>
</dbReference>
<evidence type="ECO:0000256" key="6">
    <source>
        <dbReference type="ARBA" id="ARBA00022840"/>
    </source>
</evidence>
<dbReference type="InterPro" id="IPR036986">
    <property type="entry name" value="S4_RNA-bd_sf"/>
</dbReference>
<dbReference type="PANTHER" id="PTHR11766:SF0">
    <property type="entry name" value="TYROSINE--TRNA LIGASE, MITOCHONDRIAL"/>
    <property type="match status" value="1"/>
</dbReference>
<dbReference type="Pfam" id="PF22421">
    <property type="entry name" value="SYY_C-terminal"/>
    <property type="match status" value="1"/>
</dbReference>
<keyword evidence="9" id="KW-0030">Aminoacyl-tRNA synthetase</keyword>
<evidence type="ECO:0000313" key="13">
    <source>
        <dbReference type="EMBL" id="OIR13479.1"/>
    </source>
</evidence>
<evidence type="ECO:0000256" key="4">
    <source>
        <dbReference type="ARBA" id="ARBA00022598"/>
    </source>
</evidence>
<dbReference type="HAMAP" id="MF_02006">
    <property type="entry name" value="Tyr_tRNA_synth_type1"/>
    <property type="match status" value="1"/>
</dbReference>
<evidence type="ECO:0000256" key="11">
    <source>
        <dbReference type="ARBA" id="ARBA00048248"/>
    </source>
</evidence>
<evidence type="ECO:0000256" key="1">
    <source>
        <dbReference type="ARBA" id="ARBA00004496"/>
    </source>
</evidence>
<evidence type="ECO:0000256" key="2">
    <source>
        <dbReference type="ARBA" id="ARBA00013160"/>
    </source>
</evidence>
<dbReference type="Gene3D" id="3.10.290.10">
    <property type="entry name" value="RNA-binding S4 domain"/>
    <property type="match status" value="1"/>
</dbReference>
<comment type="subcellular location">
    <subcellularLocation>
        <location evidence="1">Cytoplasm</location>
    </subcellularLocation>
</comment>
<name>A0A1J5SYB9_9ZZZZ</name>
<dbReference type="AlphaFoldDB" id="A0A1J5SYB9"/>
<evidence type="ECO:0000256" key="7">
    <source>
        <dbReference type="ARBA" id="ARBA00022884"/>
    </source>
</evidence>
<dbReference type="GO" id="GO:0006437">
    <property type="term" value="P:tyrosyl-tRNA aminoacylation"/>
    <property type="evidence" value="ECO:0007669"/>
    <property type="project" value="InterPro"/>
</dbReference>
<dbReference type="FunFam" id="3.40.50.620:FF:000008">
    <property type="entry name" value="Tyrosine--tRNA ligase"/>
    <property type="match status" value="1"/>
</dbReference>
<dbReference type="InterPro" id="IPR002305">
    <property type="entry name" value="aa-tRNA-synth_Ic"/>
</dbReference>
<reference evidence="13" key="1">
    <citation type="submission" date="2016-10" db="EMBL/GenBank/DDBJ databases">
        <title>Sequence of Gallionella enrichment culture.</title>
        <authorList>
            <person name="Poehlein A."/>
            <person name="Muehling M."/>
            <person name="Daniel R."/>
        </authorList>
    </citation>
    <scope>NUCLEOTIDE SEQUENCE</scope>
</reference>
<dbReference type="InterPro" id="IPR054608">
    <property type="entry name" value="SYY-like_C"/>
</dbReference>
<dbReference type="InterPro" id="IPR001412">
    <property type="entry name" value="aa-tRNA-synth_I_CS"/>
</dbReference>
<keyword evidence="5" id="KW-0547">Nucleotide-binding</keyword>
<dbReference type="GO" id="GO:0042802">
    <property type="term" value="F:identical protein binding"/>
    <property type="evidence" value="ECO:0007669"/>
    <property type="project" value="UniProtKB-ARBA"/>
</dbReference>
<proteinExistence type="inferred from homology"/>
<comment type="caution">
    <text evidence="13">The sequence shown here is derived from an EMBL/GenBank/DDBJ whole genome shotgun (WGS) entry which is preliminary data.</text>
</comment>
<evidence type="ECO:0000256" key="3">
    <source>
        <dbReference type="ARBA" id="ARBA00022490"/>
    </source>
</evidence>
<dbReference type="InterPro" id="IPR014729">
    <property type="entry name" value="Rossmann-like_a/b/a_fold"/>
</dbReference>
<dbReference type="CDD" id="cd00805">
    <property type="entry name" value="TyrRS_core"/>
    <property type="match status" value="1"/>
</dbReference>
<organism evidence="13">
    <name type="scientific">mine drainage metagenome</name>
    <dbReference type="NCBI Taxonomy" id="410659"/>
    <lineage>
        <taxon>unclassified sequences</taxon>
        <taxon>metagenomes</taxon>
        <taxon>ecological metagenomes</taxon>
    </lineage>
</organism>
<protein>
    <recommendedName>
        <fullName evidence="2">tyrosine--tRNA ligase</fullName>
        <ecNumber evidence="2">6.1.1.1</ecNumber>
    </recommendedName>
    <alternativeName>
        <fullName evidence="10">Tyrosyl-tRNA synthetase</fullName>
    </alternativeName>
</protein>
<dbReference type="PANTHER" id="PTHR11766">
    <property type="entry name" value="TYROSYL-TRNA SYNTHETASE"/>
    <property type="match status" value="1"/>
</dbReference>
<comment type="catalytic activity">
    <reaction evidence="11">
        <text>tRNA(Tyr) + L-tyrosine + ATP = L-tyrosyl-tRNA(Tyr) + AMP + diphosphate + H(+)</text>
        <dbReference type="Rhea" id="RHEA:10220"/>
        <dbReference type="Rhea" id="RHEA-COMP:9706"/>
        <dbReference type="Rhea" id="RHEA-COMP:9707"/>
        <dbReference type="ChEBI" id="CHEBI:15378"/>
        <dbReference type="ChEBI" id="CHEBI:30616"/>
        <dbReference type="ChEBI" id="CHEBI:33019"/>
        <dbReference type="ChEBI" id="CHEBI:58315"/>
        <dbReference type="ChEBI" id="CHEBI:78442"/>
        <dbReference type="ChEBI" id="CHEBI:78536"/>
        <dbReference type="ChEBI" id="CHEBI:456215"/>
        <dbReference type="EC" id="6.1.1.1"/>
    </reaction>
</comment>
<feature type="domain" description="Tyrosine--tRNA ligase SYY-like C-terminal" evidence="12">
    <location>
        <begin position="352"/>
        <end position="422"/>
    </location>
</feature>
<dbReference type="GO" id="GO:0004831">
    <property type="term" value="F:tyrosine-tRNA ligase activity"/>
    <property type="evidence" value="ECO:0007669"/>
    <property type="project" value="UniProtKB-EC"/>
</dbReference>
<dbReference type="Pfam" id="PF00579">
    <property type="entry name" value="tRNA-synt_1b"/>
    <property type="match status" value="1"/>
</dbReference>
<evidence type="ECO:0000256" key="9">
    <source>
        <dbReference type="ARBA" id="ARBA00023146"/>
    </source>
</evidence>
<keyword evidence="3" id="KW-0963">Cytoplasm</keyword>
<dbReference type="Gene3D" id="1.10.240.10">
    <property type="entry name" value="Tyrosyl-Transfer RNA Synthetase"/>
    <property type="match status" value="1"/>
</dbReference>
<evidence type="ECO:0000256" key="10">
    <source>
        <dbReference type="ARBA" id="ARBA00033323"/>
    </source>
</evidence>
<dbReference type="SUPFAM" id="SSF55174">
    <property type="entry name" value="Alpha-L RNA-binding motif"/>
    <property type="match status" value="1"/>
</dbReference>
<dbReference type="GO" id="GO:0003723">
    <property type="term" value="F:RNA binding"/>
    <property type="evidence" value="ECO:0007669"/>
    <property type="project" value="UniProtKB-KW"/>
</dbReference>
<dbReference type="PRINTS" id="PR01040">
    <property type="entry name" value="TRNASYNTHTYR"/>
</dbReference>
<dbReference type="SUPFAM" id="SSF52374">
    <property type="entry name" value="Nucleotidylyl transferase"/>
    <property type="match status" value="1"/>
</dbReference>
<dbReference type="FunFam" id="1.10.240.10:FF:000001">
    <property type="entry name" value="Tyrosine--tRNA ligase"/>
    <property type="match status" value="1"/>
</dbReference>
<dbReference type="InterPro" id="IPR024107">
    <property type="entry name" value="Tyr-tRNA-ligase_bac_1"/>
</dbReference>
<keyword evidence="4 13" id="KW-0436">Ligase</keyword>
<dbReference type="EC" id="6.1.1.1" evidence="2"/>
<evidence type="ECO:0000256" key="8">
    <source>
        <dbReference type="ARBA" id="ARBA00022917"/>
    </source>
</evidence>
<dbReference type="GO" id="GO:0005524">
    <property type="term" value="F:ATP binding"/>
    <property type="evidence" value="ECO:0007669"/>
    <property type="project" value="UniProtKB-KW"/>
</dbReference>
<keyword evidence="7" id="KW-0694">RNA-binding</keyword>
<dbReference type="PROSITE" id="PS50889">
    <property type="entry name" value="S4"/>
    <property type="match status" value="1"/>
</dbReference>
<accession>A0A1J5SYB9</accession>
<dbReference type="NCBIfam" id="TIGR00234">
    <property type="entry name" value="tyrS"/>
    <property type="match status" value="1"/>
</dbReference>
<dbReference type="GO" id="GO:0005829">
    <property type="term" value="C:cytosol"/>
    <property type="evidence" value="ECO:0007669"/>
    <property type="project" value="TreeGrafter"/>
</dbReference>